<protein>
    <submittedName>
        <fullName evidence="3">Uncharacterized protein</fullName>
    </submittedName>
</protein>
<reference evidence="3 4" key="1">
    <citation type="journal article" date="2012" name="Genome Biol.">
        <title>Genome and low-iron response of an oceanic diatom adapted to chronic iron limitation.</title>
        <authorList>
            <person name="Lommer M."/>
            <person name="Specht M."/>
            <person name="Roy A.S."/>
            <person name="Kraemer L."/>
            <person name="Andreson R."/>
            <person name="Gutowska M.A."/>
            <person name="Wolf J."/>
            <person name="Bergner S.V."/>
            <person name="Schilhabel M.B."/>
            <person name="Klostermeier U.C."/>
            <person name="Beiko R.G."/>
            <person name="Rosenstiel P."/>
            <person name="Hippler M."/>
            <person name="Laroche J."/>
        </authorList>
    </citation>
    <scope>NUCLEOTIDE SEQUENCE [LARGE SCALE GENOMIC DNA]</scope>
    <source>
        <strain evidence="3 4">CCMP1005</strain>
    </source>
</reference>
<accession>K0SKV5</accession>
<evidence type="ECO:0000313" key="3">
    <source>
        <dbReference type="EMBL" id="EJK66958.1"/>
    </source>
</evidence>
<dbReference type="OrthoDB" id="48137at2759"/>
<dbReference type="Proteomes" id="UP000266841">
    <property type="component" value="Unassembled WGS sequence"/>
</dbReference>
<organism evidence="3 4">
    <name type="scientific">Thalassiosira oceanica</name>
    <name type="common">Marine diatom</name>
    <dbReference type="NCBI Taxonomy" id="159749"/>
    <lineage>
        <taxon>Eukaryota</taxon>
        <taxon>Sar</taxon>
        <taxon>Stramenopiles</taxon>
        <taxon>Ochrophyta</taxon>
        <taxon>Bacillariophyta</taxon>
        <taxon>Coscinodiscophyceae</taxon>
        <taxon>Thalassiosirophycidae</taxon>
        <taxon>Thalassiosirales</taxon>
        <taxon>Thalassiosiraceae</taxon>
        <taxon>Thalassiosira</taxon>
    </lineage>
</organism>
<proteinExistence type="predicted"/>
<dbReference type="AlphaFoldDB" id="K0SKV5"/>
<evidence type="ECO:0000256" key="1">
    <source>
        <dbReference type="SAM" id="MobiDB-lite"/>
    </source>
</evidence>
<evidence type="ECO:0000256" key="2">
    <source>
        <dbReference type="SAM" id="SignalP"/>
    </source>
</evidence>
<evidence type="ECO:0000313" key="4">
    <source>
        <dbReference type="Proteomes" id="UP000266841"/>
    </source>
</evidence>
<dbReference type="EMBL" id="AGNL01013892">
    <property type="protein sequence ID" value="EJK66958.1"/>
    <property type="molecule type" value="Genomic_DNA"/>
</dbReference>
<keyword evidence="2" id="KW-0732">Signal</keyword>
<name>K0SKV5_THAOC</name>
<gene>
    <name evidence="3" type="ORF">THAOC_12068</name>
</gene>
<feature type="signal peptide" evidence="2">
    <location>
        <begin position="1"/>
        <end position="27"/>
    </location>
</feature>
<keyword evidence="4" id="KW-1185">Reference proteome</keyword>
<sequence>MAVHHLHRAVLSLILLYLQLRWIGVDAFGVDVDGTARVPARRRRLEPNEPPVFASASCDLPRKAPFERWGGVMSGIFDRTMAMNPAVALISSCLCLLVVHPEPSFARHDMMPSLLTSVRGQSDLSSITLESIGDLDLKPATDEKPQIKLAESSQVSSGESTERKPILQGLVYFPERAASQDKASSKPAPANPQQMDYYSDVLVLTAVSASSPGSEEVLAGAKFPVSRVRFPLNFQMYRENLLLKKPGVKEAWEKIEDTEDVIIRASICPSDAPTFPCENPKRTSQGVAKLIRNIPGLKDGQVIRAPASLQLQ</sequence>
<feature type="chain" id="PRO_5003837875" evidence="2">
    <location>
        <begin position="28"/>
        <end position="312"/>
    </location>
</feature>
<comment type="caution">
    <text evidence="3">The sequence shown here is derived from an EMBL/GenBank/DDBJ whole genome shotgun (WGS) entry which is preliminary data.</text>
</comment>
<feature type="region of interest" description="Disordered" evidence="1">
    <location>
        <begin position="143"/>
        <end position="163"/>
    </location>
</feature>
<dbReference type="eggNOG" id="ENOG502QYJD">
    <property type="taxonomic scope" value="Eukaryota"/>
</dbReference>